<comment type="caution">
    <text evidence="3">The sequence shown here is derived from an EMBL/GenBank/DDBJ whole genome shotgun (WGS) entry which is preliminary data.</text>
</comment>
<accession>A0A6G4R0U4</accession>
<feature type="chain" id="PRO_5026129312" evidence="2">
    <location>
        <begin position="20"/>
        <end position="49"/>
    </location>
</feature>
<feature type="region of interest" description="Disordered" evidence="1">
    <location>
        <begin position="21"/>
        <end position="49"/>
    </location>
</feature>
<dbReference type="AlphaFoldDB" id="A0A6G4R0U4"/>
<keyword evidence="2" id="KW-0732">Signal</keyword>
<dbReference type="RefSeq" id="WP_165260284.1">
    <property type="nucleotide sequence ID" value="NZ_JAAKGT010000008.1"/>
</dbReference>
<proteinExistence type="predicted"/>
<feature type="signal peptide" evidence="2">
    <location>
        <begin position="1"/>
        <end position="19"/>
    </location>
</feature>
<feature type="compositionally biased region" description="Pro residues" evidence="1">
    <location>
        <begin position="26"/>
        <end position="42"/>
    </location>
</feature>
<evidence type="ECO:0000313" key="3">
    <source>
        <dbReference type="EMBL" id="NGM51115.1"/>
    </source>
</evidence>
<sequence>MLSRLSLLGLAAVVLTACATPHGHRPPPPPHPSQVTPPPPPIEAIRPKV</sequence>
<evidence type="ECO:0000256" key="2">
    <source>
        <dbReference type="SAM" id="SignalP"/>
    </source>
</evidence>
<dbReference type="EMBL" id="JAAKGT010000008">
    <property type="protein sequence ID" value="NGM51115.1"/>
    <property type="molecule type" value="Genomic_DNA"/>
</dbReference>
<organism evidence="3">
    <name type="scientific">Caulobacter sp. 602-2</name>
    <dbReference type="NCBI Taxonomy" id="2710887"/>
    <lineage>
        <taxon>Bacteria</taxon>
        <taxon>Pseudomonadati</taxon>
        <taxon>Pseudomonadota</taxon>
        <taxon>Alphaproteobacteria</taxon>
        <taxon>Caulobacterales</taxon>
        <taxon>Caulobacteraceae</taxon>
        <taxon>Caulobacter</taxon>
    </lineage>
</organism>
<reference evidence="3" key="1">
    <citation type="submission" date="2020-02" db="EMBL/GenBank/DDBJ databases">
        <authorList>
            <person name="Gao J."/>
            <person name="Sun J."/>
        </authorList>
    </citation>
    <scope>NUCLEOTIDE SEQUENCE</scope>
    <source>
        <strain evidence="3">602-2</strain>
    </source>
</reference>
<gene>
    <name evidence="3" type="ORF">G5B46_16010</name>
</gene>
<dbReference type="PROSITE" id="PS51257">
    <property type="entry name" value="PROKAR_LIPOPROTEIN"/>
    <property type="match status" value="1"/>
</dbReference>
<protein>
    <submittedName>
        <fullName evidence="3">Uncharacterized protein</fullName>
    </submittedName>
</protein>
<evidence type="ECO:0000256" key="1">
    <source>
        <dbReference type="SAM" id="MobiDB-lite"/>
    </source>
</evidence>
<name>A0A6G4R0U4_9CAUL</name>